<comment type="caution">
    <text evidence="1">The sequence shown here is derived from an EMBL/GenBank/DDBJ whole genome shotgun (WGS) entry which is preliminary data.</text>
</comment>
<dbReference type="EMBL" id="QZDT01000015">
    <property type="protein sequence ID" value="NBJ93086.1"/>
    <property type="molecule type" value="Genomic_DNA"/>
</dbReference>
<proteinExistence type="predicted"/>
<dbReference type="AlphaFoldDB" id="A0A9X5GSH9"/>
<dbReference type="Proteomes" id="UP001154420">
    <property type="component" value="Unassembled WGS sequence"/>
</dbReference>
<evidence type="ECO:0000313" key="1">
    <source>
        <dbReference type="EMBL" id="NBJ93086.1"/>
    </source>
</evidence>
<protein>
    <submittedName>
        <fullName evidence="1">Uncharacterized protein</fullName>
    </submittedName>
</protein>
<accession>A0A9X5GSH9</accession>
<gene>
    <name evidence="1" type="ORF">D5281_10870</name>
</gene>
<evidence type="ECO:0000313" key="2">
    <source>
        <dbReference type="Proteomes" id="UP001154420"/>
    </source>
</evidence>
<sequence>MYEAGLSNFDEMQTMVPNSCIWQVLRIWEFLVLKNPPYSISPLEEGGFLIIQKKSELCYFYAALL</sequence>
<keyword evidence="2" id="KW-1185">Reference proteome</keyword>
<name>A0A9X5GSH9_9FIRM</name>
<reference evidence="1" key="1">
    <citation type="submission" date="2018-09" db="EMBL/GenBank/DDBJ databases">
        <title>Murine metabolic-syndrome-specific gut microbial biobank.</title>
        <authorList>
            <person name="Liu C."/>
        </authorList>
    </citation>
    <scope>NUCLEOTIDE SEQUENCE</scope>
    <source>
        <strain evidence="1">D42-62</strain>
    </source>
</reference>
<organism evidence="1 2">
    <name type="scientific">Parablautia muri</name>
    <dbReference type="NCBI Taxonomy" id="2320879"/>
    <lineage>
        <taxon>Bacteria</taxon>
        <taxon>Bacillati</taxon>
        <taxon>Bacillota</taxon>
        <taxon>Clostridia</taxon>
        <taxon>Lachnospirales</taxon>
        <taxon>Lachnospiraceae</taxon>
        <taxon>Parablautia</taxon>
    </lineage>
</organism>